<dbReference type="GO" id="GO:0016787">
    <property type="term" value="F:hydrolase activity"/>
    <property type="evidence" value="ECO:0007669"/>
    <property type="project" value="InterPro"/>
</dbReference>
<dbReference type="InterPro" id="IPR029052">
    <property type="entry name" value="Metallo-depent_PP-like"/>
</dbReference>
<reference evidence="3 4" key="1">
    <citation type="submission" date="2020-08" db="EMBL/GenBank/DDBJ databases">
        <title>Genome sequence of Sphingomonas lutea KCTC 23642T.</title>
        <authorList>
            <person name="Hyun D.-W."/>
            <person name="Bae J.-W."/>
        </authorList>
    </citation>
    <scope>NUCLEOTIDE SEQUENCE [LARGE SCALE GENOMIC DNA]</scope>
    <source>
        <strain evidence="3 4">KCTC 23642</strain>
    </source>
</reference>
<evidence type="ECO:0000259" key="2">
    <source>
        <dbReference type="Pfam" id="PF00149"/>
    </source>
</evidence>
<accession>A0A7G9SKG3</accession>
<gene>
    <name evidence="3" type="ORF">H9L13_05600</name>
</gene>
<feature type="chain" id="PRO_5028967614" evidence="1">
    <location>
        <begin position="26"/>
        <end position="356"/>
    </location>
</feature>
<evidence type="ECO:0000256" key="1">
    <source>
        <dbReference type="SAM" id="SignalP"/>
    </source>
</evidence>
<keyword evidence="1" id="KW-0732">Signal</keyword>
<protein>
    <submittedName>
        <fullName evidence="3">Metallophosphoesterase</fullName>
    </submittedName>
</protein>
<dbReference type="KEGG" id="slut:H9L13_05600"/>
<sequence length="356" mass="38079">MVYRIVRVIIALFCALALGAVPAAAQRQAPARIVAIGDLHGDYAAWAAIAQAAKLTDSAGKWIGGTATLVQLGDFTDRGPDSLRIIRNLQQLQRESMTAGGRVVIVLGNHEAMNVFGDLRYTTPGEFAAFRDARSQARRERVYIANRRQIEAAARKDNPSMSPSAIRDEWLEKTPLGWVEHRAAWAPSGTIGRWATSNPAVVKIGETLFVHGGLSSQYAALGIDEVNRRVAAAMARAEAAPTSVLSDALGPLWYRGLVTRDPRVDGDAARALAGKPRLSQDDELTAVLAATGTKRMVVGHTPSLRGVIVSANGRLIRADTGNARHYGGQLAYVEIVGERVTTHNVARSGAPAQAGR</sequence>
<name>A0A7G9SKG3_9SPHN</name>
<keyword evidence="4" id="KW-1185">Reference proteome</keyword>
<dbReference type="PANTHER" id="PTHR46546">
    <property type="entry name" value="SHEWANELLA-LIKE PROTEIN PHOSPHATASE 1"/>
    <property type="match status" value="1"/>
</dbReference>
<proteinExistence type="predicted"/>
<dbReference type="Pfam" id="PF00149">
    <property type="entry name" value="Metallophos"/>
    <property type="match status" value="1"/>
</dbReference>
<dbReference type="AlphaFoldDB" id="A0A7G9SKG3"/>
<evidence type="ECO:0000313" key="4">
    <source>
        <dbReference type="Proteomes" id="UP000515971"/>
    </source>
</evidence>
<organism evidence="3 4">
    <name type="scientific">Sphingomonas lutea</name>
    <dbReference type="NCBI Taxonomy" id="1045317"/>
    <lineage>
        <taxon>Bacteria</taxon>
        <taxon>Pseudomonadati</taxon>
        <taxon>Pseudomonadota</taxon>
        <taxon>Alphaproteobacteria</taxon>
        <taxon>Sphingomonadales</taxon>
        <taxon>Sphingomonadaceae</taxon>
        <taxon>Sphingomonas</taxon>
    </lineage>
</organism>
<evidence type="ECO:0000313" key="3">
    <source>
        <dbReference type="EMBL" id="QNN68338.1"/>
    </source>
</evidence>
<dbReference type="SUPFAM" id="SSF56300">
    <property type="entry name" value="Metallo-dependent phosphatases"/>
    <property type="match status" value="1"/>
</dbReference>
<dbReference type="EMBL" id="CP060718">
    <property type="protein sequence ID" value="QNN68338.1"/>
    <property type="molecule type" value="Genomic_DNA"/>
</dbReference>
<dbReference type="PANTHER" id="PTHR46546:SF4">
    <property type="entry name" value="SHEWANELLA-LIKE PROTEIN PHOSPHATASE 1"/>
    <property type="match status" value="1"/>
</dbReference>
<feature type="signal peptide" evidence="1">
    <location>
        <begin position="1"/>
        <end position="25"/>
    </location>
</feature>
<dbReference type="RefSeq" id="WP_187539758.1">
    <property type="nucleotide sequence ID" value="NZ_BAABJT010000001.1"/>
</dbReference>
<feature type="domain" description="Calcineurin-like phosphoesterase" evidence="2">
    <location>
        <begin position="32"/>
        <end position="234"/>
    </location>
</feature>
<dbReference type="Proteomes" id="UP000515971">
    <property type="component" value="Chromosome"/>
</dbReference>
<dbReference type="Gene3D" id="3.60.21.10">
    <property type="match status" value="1"/>
</dbReference>
<dbReference type="InterPro" id="IPR004843">
    <property type="entry name" value="Calcineurin-like_PHP"/>
</dbReference>